<name>A0ABC8UEZ9_9AQUA</name>
<gene>
    <name evidence="5" type="ORF">ILEXP_LOCUS49591</name>
</gene>
<accession>A0ABC8UEZ9</accession>
<dbReference type="GO" id="GO:0005789">
    <property type="term" value="C:endoplasmic reticulum membrane"/>
    <property type="evidence" value="ECO:0007669"/>
    <property type="project" value="UniProtKB-SubCell"/>
</dbReference>
<comment type="subcellular location">
    <subcellularLocation>
        <location evidence="1">Endoplasmic reticulum membrane</location>
        <topology evidence="1">Multi-pass membrane protein</topology>
    </subcellularLocation>
</comment>
<reference evidence="5 6" key="1">
    <citation type="submission" date="2024-02" db="EMBL/GenBank/DDBJ databases">
        <authorList>
            <person name="Vignale AGUSTIN F."/>
            <person name="Sosa J E."/>
            <person name="Modenutti C."/>
        </authorList>
    </citation>
    <scope>NUCLEOTIDE SEQUENCE [LARGE SCALE GENOMIC DNA]</scope>
</reference>
<keyword evidence="2" id="KW-0378">Hydrolase</keyword>
<evidence type="ECO:0000256" key="4">
    <source>
        <dbReference type="SAM" id="Phobius"/>
    </source>
</evidence>
<evidence type="ECO:0008006" key="7">
    <source>
        <dbReference type="Google" id="ProtNLM"/>
    </source>
</evidence>
<keyword evidence="4" id="KW-0812">Transmembrane</keyword>
<dbReference type="EMBL" id="CAUOFW020007563">
    <property type="protein sequence ID" value="CAK9179640.1"/>
    <property type="molecule type" value="Genomic_DNA"/>
</dbReference>
<feature type="transmembrane region" description="Helical" evidence="4">
    <location>
        <begin position="62"/>
        <end position="81"/>
    </location>
</feature>
<dbReference type="PANTHER" id="PTHR12174:SF23">
    <property type="entry name" value="MINOR HISTOCOMPATIBILITY ANTIGEN H13"/>
    <property type="match status" value="1"/>
</dbReference>
<evidence type="ECO:0000256" key="2">
    <source>
        <dbReference type="ARBA" id="ARBA00022670"/>
    </source>
</evidence>
<evidence type="ECO:0000313" key="5">
    <source>
        <dbReference type="EMBL" id="CAK9179640.1"/>
    </source>
</evidence>
<keyword evidence="2" id="KW-0645">Protease</keyword>
<comment type="caution">
    <text evidence="5">The sequence shown here is derived from an EMBL/GenBank/DDBJ whole genome shotgun (WGS) entry which is preliminary data.</text>
</comment>
<dbReference type="GO" id="GO:0006508">
    <property type="term" value="P:proteolysis"/>
    <property type="evidence" value="ECO:0007669"/>
    <property type="project" value="UniProtKB-KW"/>
</dbReference>
<keyword evidence="4" id="KW-1133">Transmembrane helix</keyword>
<keyword evidence="3" id="KW-0256">Endoplasmic reticulum</keyword>
<dbReference type="GO" id="GO:0008233">
    <property type="term" value="F:peptidase activity"/>
    <property type="evidence" value="ECO:0007669"/>
    <property type="project" value="UniProtKB-KW"/>
</dbReference>
<dbReference type="Pfam" id="PF04258">
    <property type="entry name" value="Peptidase_A22B"/>
    <property type="match status" value="1"/>
</dbReference>
<dbReference type="Proteomes" id="UP001642360">
    <property type="component" value="Unassembled WGS sequence"/>
</dbReference>
<evidence type="ECO:0000313" key="6">
    <source>
        <dbReference type="Proteomes" id="UP001642360"/>
    </source>
</evidence>
<keyword evidence="4" id="KW-0472">Membrane</keyword>
<organism evidence="5 6">
    <name type="scientific">Ilex paraguariensis</name>
    <name type="common">yerba mate</name>
    <dbReference type="NCBI Taxonomy" id="185542"/>
    <lineage>
        <taxon>Eukaryota</taxon>
        <taxon>Viridiplantae</taxon>
        <taxon>Streptophyta</taxon>
        <taxon>Embryophyta</taxon>
        <taxon>Tracheophyta</taxon>
        <taxon>Spermatophyta</taxon>
        <taxon>Magnoliopsida</taxon>
        <taxon>eudicotyledons</taxon>
        <taxon>Gunneridae</taxon>
        <taxon>Pentapetalae</taxon>
        <taxon>asterids</taxon>
        <taxon>campanulids</taxon>
        <taxon>Aquifoliales</taxon>
        <taxon>Aquifoliaceae</taxon>
        <taxon>Ilex</taxon>
    </lineage>
</organism>
<sequence>MNSELLANIALAGLTLAPLVVKVDPNLNVILTACLAVYVGCYRSVKPTPPSETMSNEHAMRFPLVGSAMLLSLFLLFKFLSKDLVNAVLTCYFFVLGIVALSATLLPAIRRFLPTHWNEDVVVWHFPYFRCAQCLDFVHGIDIHSVLSTSIINSTHLSPIRKIERLMLTVPANLTRVQCYSAVKLEFTLAYSRFMC</sequence>
<keyword evidence="6" id="KW-1185">Reference proteome</keyword>
<protein>
    <recommendedName>
        <fullName evidence="7">Signal peptide peptidase</fullName>
    </recommendedName>
</protein>
<evidence type="ECO:0000256" key="3">
    <source>
        <dbReference type="ARBA" id="ARBA00022824"/>
    </source>
</evidence>
<evidence type="ECO:0000256" key="1">
    <source>
        <dbReference type="ARBA" id="ARBA00004477"/>
    </source>
</evidence>
<proteinExistence type="predicted"/>
<dbReference type="PANTHER" id="PTHR12174">
    <property type="entry name" value="SIGNAL PEPTIDE PEPTIDASE"/>
    <property type="match status" value="1"/>
</dbReference>
<dbReference type="InterPro" id="IPR007369">
    <property type="entry name" value="Peptidase_A22B_SPP"/>
</dbReference>
<dbReference type="AlphaFoldDB" id="A0ABC8UEZ9"/>
<feature type="transmembrane region" description="Helical" evidence="4">
    <location>
        <begin position="87"/>
        <end position="109"/>
    </location>
</feature>